<evidence type="ECO:0000256" key="1">
    <source>
        <dbReference type="ARBA" id="ARBA00022741"/>
    </source>
</evidence>
<dbReference type="InterPro" id="IPR027417">
    <property type="entry name" value="P-loop_NTPase"/>
</dbReference>
<dbReference type="SUPFAM" id="SSF90002">
    <property type="entry name" value="Hypothetical protein YjiA, C-terminal domain"/>
    <property type="match status" value="1"/>
</dbReference>
<feature type="region of interest" description="Disordered" evidence="7">
    <location>
        <begin position="363"/>
        <end position="388"/>
    </location>
</feature>
<proteinExistence type="inferred from homology"/>
<name>A0ABX2BEX2_9GAMM</name>
<comment type="similarity">
    <text evidence="4">Belongs to the SIMIBI class G3E GTPase family. ZNG1 subfamily.</text>
</comment>
<feature type="compositionally biased region" description="Polar residues" evidence="7">
    <location>
        <begin position="372"/>
        <end position="388"/>
    </location>
</feature>
<evidence type="ECO:0000256" key="4">
    <source>
        <dbReference type="ARBA" id="ARBA00034320"/>
    </source>
</evidence>
<comment type="catalytic activity">
    <reaction evidence="6">
        <text>GTP + H2O = GDP + phosphate + H(+)</text>
        <dbReference type="Rhea" id="RHEA:19669"/>
        <dbReference type="ChEBI" id="CHEBI:15377"/>
        <dbReference type="ChEBI" id="CHEBI:15378"/>
        <dbReference type="ChEBI" id="CHEBI:37565"/>
        <dbReference type="ChEBI" id="CHEBI:43474"/>
        <dbReference type="ChEBI" id="CHEBI:58189"/>
    </reaction>
    <physiologicalReaction direction="left-to-right" evidence="6">
        <dbReference type="Rhea" id="RHEA:19670"/>
    </physiologicalReaction>
</comment>
<reference evidence="9 10" key="1">
    <citation type="submission" date="2018-04" db="EMBL/GenBank/DDBJ databases">
        <authorList>
            <person name="Li G."/>
            <person name="Du W."/>
            <person name="Bai Y."/>
        </authorList>
    </citation>
    <scope>NUCLEOTIDE SEQUENCE [LARGE SCALE GENOMIC DNA]</scope>
    <source>
        <strain evidence="9 10">YYYZ-3</strain>
    </source>
</reference>
<dbReference type="EMBL" id="QDKN01000007">
    <property type="protein sequence ID" value="NPT31909.1"/>
    <property type="molecule type" value="Genomic_DNA"/>
</dbReference>
<dbReference type="Gene3D" id="3.40.50.300">
    <property type="entry name" value="P-loop containing nucleotide triphosphate hydrolases"/>
    <property type="match status" value="1"/>
</dbReference>
<dbReference type="CDD" id="cd03112">
    <property type="entry name" value="CobW-like"/>
    <property type="match status" value="1"/>
</dbReference>
<dbReference type="PANTHER" id="PTHR13748">
    <property type="entry name" value="COBW-RELATED"/>
    <property type="match status" value="1"/>
</dbReference>
<dbReference type="InterPro" id="IPR051316">
    <property type="entry name" value="Zinc-reg_GTPase_activator"/>
</dbReference>
<dbReference type="Pfam" id="PF07683">
    <property type="entry name" value="CobW_C"/>
    <property type="match status" value="1"/>
</dbReference>
<dbReference type="InterPro" id="IPR003495">
    <property type="entry name" value="CobW/HypB/UreG_nucleotide-bd"/>
</dbReference>
<protein>
    <submittedName>
        <fullName evidence="9">GTP-binding protein</fullName>
    </submittedName>
</protein>
<gene>
    <name evidence="9" type="ORF">DDR56_15205</name>
</gene>
<keyword evidence="1" id="KW-0547">Nucleotide-binding</keyword>
<evidence type="ECO:0000256" key="6">
    <source>
        <dbReference type="ARBA" id="ARBA00049117"/>
    </source>
</evidence>
<dbReference type="SMART" id="SM00833">
    <property type="entry name" value="CobW_C"/>
    <property type="match status" value="1"/>
</dbReference>
<comment type="function">
    <text evidence="5">Zinc chaperone that directly transfers zinc cofactor to target proteins, thereby activating them. Zinc is transferred from the CXCC motif in the GTPase domain to the zinc binding site in target proteins in a process requiring GTP hydrolysis.</text>
</comment>
<evidence type="ECO:0000259" key="8">
    <source>
        <dbReference type="SMART" id="SM00833"/>
    </source>
</evidence>
<dbReference type="Pfam" id="PF02492">
    <property type="entry name" value="cobW"/>
    <property type="match status" value="1"/>
</dbReference>
<keyword evidence="10" id="KW-1185">Reference proteome</keyword>
<comment type="caution">
    <text evidence="9">The sequence shown here is derived from an EMBL/GenBank/DDBJ whole genome shotgun (WGS) entry which is preliminary data.</text>
</comment>
<sequence>MQFSTLTPVNVLTGFLGSGKTTLLNRWVRQASMQNTLIVINEFGDIGLDHQLITQSDEQAVVEMSSGCLCCTLRGDLSRTLKQAIDSLLAEGKPAPSRVVIETTGLADPAPILQLLMTDHWLAHRFQLDSVVCCVDAANGEATLQAHRESQRQIAIADRLLITKTDLVDEVRLTPLANQLASINPAAEQWQVVNGNLSPELLVGAGLFRRDSQRYQVEQWLKSARYSVIHAEDVKHEEKQQGGSSADAVPPSSQPTLTRHGENINAFCFCVEALITPDALENWLDLLMSLMGEKMLRIKAIVHLTDRDEPLALHGVQHIFHPPTPLPMQCVNDRISRFVFITQNVAPATVAQLYRFFTPTSTTTTLSTDPTANSPTNLSTNSPTNEAI</sequence>
<accession>A0ABX2BEX2</accession>
<keyword evidence="2" id="KW-0378">Hydrolase</keyword>
<dbReference type="RefSeq" id="WP_125750968.1">
    <property type="nucleotide sequence ID" value="NZ_CP034367.1"/>
</dbReference>
<dbReference type="InterPro" id="IPR011629">
    <property type="entry name" value="CobW-like_C"/>
</dbReference>
<dbReference type="Proteomes" id="UP001318401">
    <property type="component" value="Unassembled WGS sequence"/>
</dbReference>
<dbReference type="SUPFAM" id="SSF52540">
    <property type="entry name" value="P-loop containing nucleoside triphosphate hydrolases"/>
    <property type="match status" value="1"/>
</dbReference>
<evidence type="ECO:0000256" key="3">
    <source>
        <dbReference type="ARBA" id="ARBA00023186"/>
    </source>
</evidence>
<dbReference type="Gene3D" id="3.30.1220.10">
    <property type="entry name" value="CobW-like, C-terminal domain"/>
    <property type="match status" value="1"/>
</dbReference>
<feature type="domain" description="CobW C-terminal" evidence="8">
    <location>
        <begin position="264"/>
        <end position="358"/>
    </location>
</feature>
<evidence type="ECO:0000313" key="9">
    <source>
        <dbReference type="EMBL" id="NPT31909.1"/>
    </source>
</evidence>
<feature type="region of interest" description="Disordered" evidence="7">
    <location>
        <begin position="235"/>
        <end position="256"/>
    </location>
</feature>
<organism evidence="9 10">
    <name type="scientific">Vreelandella venusta</name>
    <dbReference type="NCBI Taxonomy" id="44935"/>
    <lineage>
        <taxon>Bacteria</taxon>
        <taxon>Pseudomonadati</taxon>
        <taxon>Pseudomonadota</taxon>
        <taxon>Gammaproteobacteria</taxon>
        <taxon>Oceanospirillales</taxon>
        <taxon>Halomonadaceae</taxon>
        <taxon>Vreelandella</taxon>
    </lineage>
</organism>
<dbReference type="InterPro" id="IPR036627">
    <property type="entry name" value="CobW-likC_sf"/>
</dbReference>
<keyword evidence="3" id="KW-0143">Chaperone</keyword>
<dbReference type="PANTHER" id="PTHR13748:SF62">
    <property type="entry name" value="COBW DOMAIN-CONTAINING PROTEIN"/>
    <property type="match status" value="1"/>
</dbReference>
<evidence type="ECO:0000313" key="10">
    <source>
        <dbReference type="Proteomes" id="UP001318401"/>
    </source>
</evidence>
<evidence type="ECO:0000256" key="2">
    <source>
        <dbReference type="ARBA" id="ARBA00022801"/>
    </source>
</evidence>
<evidence type="ECO:0000256" key="7">
    <source>
        <dbReference type="SAM" id="MobiDB-lite"/>
    </source>
</evidence>
<evidence type="ECO:0000256" key="5">
    <source>
        <dbReference type="ARBA" id="ARBA00045658"/>
    </source>
</evidence>